<dbReference type="RefSeq" id="WP_251970745.1">
    <property type="nucleotide sequence ID" value="NZ_AP025730.1"/>
</dbReference>
<proteinExistence type="inferred from homology"/>
<dbReference type="SUPFAM" id="SSF51735">
    <property type="entry name" value="NAD(P)-binding Rossmann-fold domains"/>
    <property type="match status" value="1"/>
</dbReference>
<organism evidence="2 3">
    <name type="scientific">Sphaerotilus microaerophilus</name>
    <dbReference type="NCBI Taxonomy" id="2914710"/>
    <lineage>
        <taxon>Bacteria</taxon>
        <taxon>Pseudomonadati</taxon>
        <taxon>Pseudomonadota</taxon>
        <taxon>Betaproteobacteria</taxon>
        <taxon>Burkholderiales</taxon>
        <taxon>Sphaerotilaceae</taxon>
        <taxon>Sphaerotilus</taxon>
    </lineage>
</organism>
<dbReference type="InterPro" id="IPR002347">
    <property type="entry name" value="SDR_fam"/>
</dbReference>
<sequence length="260" mass="25685">MDLKLQNRTVLITGGSRGIGLACARGFLAEGARVAIVGRSAESIDAARAALGQPGLCGVAADLSQPGVAAGVVAQVEAALGPIDVLVNCAGAAQRTPAAELAEAHWHAAMQAKFFPYVHAMAAVLPGMCARGAGVIVNVVGQGGKLASPTHLPGGSANAALMLASAGLAQAHAGQGVRVLVVNPGLTRTDRLEAGMAAEARAAGEPIEAVQARRLAGLPMGRAAEPEEVADVVVFAASGRASYLSGAVIALDGAASALVV</sequence>
<dbReference type="Pfam" id="PF00106">
    <property type="entry name" value="adh_short"/>
    <property type="match status" value="1"/>
</dbReference>
<protein>
    <submittedName>
        <fullName evidence="2">Short-chain dehydrogenase/reductase</fullName>
    </submittedName>
</protein>
<dbReference type="InterPro" id="IPR036291">
    <property type="entry name" value="NAD(P)-bd_dom_sf"/>
</dbReference>
<accession>A0ABN6PU13</accession>
<comment type="similarity">
    <text evidence="1">Belongs to the short-chain dehydrogenases/reductases (SDR) family.</text>
</comment>
<gene>
    <name evidence="2" type="ORF">CATMQ487_45330</name>
</gene>
<dbReference type="InterPro" id="IPR050259">
    <property type="entry name" value="SDR"/>
</dbReference>
<dbReference type="PRINTS" id="PR00081">
    <property type="entry name" value="GDHRDH"/>
</dbReference>
<evidence type="ECO:0000313" key="3">
    <source>
        <dbReference type="Proteomes" id="UP001057498"/>
    </source>
</evidence>
<name>A0ABN6PU13_9BURK</name>
<reference evidence="2" key="1">
    <citation type="submission" date="2022-04" db="EMBL/GenBank/DDBJ databases">
        <title>Whole genome sequence of Sphaerotilus sp. FB-5.</title>
        <authorList>
            <person name="Takeda M."/>
            <person name="Narihara S."/>
            <person name="Akimoto M."/>
            <person name="Akimoto R."/>
            <person name="Nishiyashiki S."/>
            <person name="Murakami T."/>
        </authorList>
    </citation>
    <scope>NUCLEOTIDE SEQUENCE</scope>
    <source>
        <strain evidence="2">FB-5</strain>
    </source>
</reference>
<dbReference type="Gene3D" id="3.40.50.720">
    <property type="entry name" value="NAD(P)-binding Rossmann-like Domain"/>
    <property type="match status" value="1"/>
</dbReference>
<dbReference type="Proteomes" id="UP001057498">
    <property type="component" value="Chromosome"/>
</dbReference>
<dbReference type="PANTHER" id="PTHR42879">
    <property type="entry name" value="3-OXOACYL-(ACYL-CARRIER-PROTEIN) REDUCTASE"/>
    <property type="match status" value="1"/>
</dbReference>
<keyword evidence="3" id="KW-1185">Reference proteome</keyword>
<evidence type="ECO:0000313" key="2">
    <source>
        <dbReference type="EMBL" id="BDI07563.1"/>
    </source>
</evidence>
<dbReference type="EMBL" id="AP025730">
    <property type="protein sequence ID" value="BDI07563.1"/>
    <property type="molecule type" value="Genomic_DNA"/>
</dbReference>
<evidence type="ECO:0000256" key="1">
    <source>
        <dbReference type="ARBA" id="ARBA00006484"/>
    </source>
</evidence>